<organism evidence="4 5">
    <name type="scientific">Tritrichomonas musculus</name>
    <dbReference type="NCBI Taxonomy" id="1915356"/>
    <lineage>
        <taxon>Eukaryota</taxon>
        <taxon>Metamonada</taxon>
        <taxon>Parabasalia</taxon>
        <taxon>Tritrichomonadida</taxon>
        <taxon>Tritrichomonadidae</taxon>
        <taxon>Tritrichomonas</taxon>
    </lineage>
</organism>
<sequence length="199" mass="23139">MFAPCGCGKTDITFAYLGVDPFFLIYKEDPFNKIVEIDGRTVSVDILDLGDQDFISEMRYSYYVQVNYIILTFSIENRYSLDEVTLMHSNISDCVDLDHVPIVIAANYAHLRDEEDRNDLIPIDEYKHIEKNLNSPIIEVSTKTGLGIEELFMTAIRKYLILNNIGKYKKNENTHIKPENSKKKKEKKKSFWARHFGKK</sequence>
<dbReference type="PROSITE" id="PS51419">
    <property type="entry name" value="RAB"/>
    <property type="match status" value="1"/>
</dbReference>
<gene>
    <name evidence="4" type="ORF">M9Y10_004005</name>
</gene>
<dbReference type="Proteomes" id="UP001470230">
    <property type="component" value="Unassembled WGS sequence"/>
</dbReference>
<accession>A0ABR2JS69</accession>
<dbReference type="InterPro" id="IPR027417">
    <property type="entry name" value="P-loop_NTPase"/>
</dbReference>
<dbReference type="InterPro" id="IPR020849">
    <property type="entry name" value="Small_GTPase_Ras-type"/>
</dbReference>
<reference evidence="4 5" key="1">
    <citation type="submission" date="2024-04" db="EMBL/GenBank/DDBJ databases">
        <title>Tritrichomonas musculus Genome.</title>
        <authorList>
            <person name="Alves-Ferreira E."/>
            <person name="Grigg M."/>
            <person name="Lorenzi H."/>
            <person name="Galac M."/>
        </authorList>
    </citation>
    <scope>NUCLEOTIDE SEQUENCE [LARGE SCALE GENOMIC DNA]</scope>
    <source>
        <strain evidence="4 5">EAF2021</strain>
    </source>
</reference>
<keyword evidence="2" id="KW-0342">GTP-binding</keyword>
<evidence type="ECO:0000313" key="4">
    <source>
        <dbReference type="EMBL" id="KAK8881271.1"/>
    </source>
</evidence>
<evidence type="ECO:0000313" key="5">
    <source>
        <dbReference type="Proteomes" id="UP001470230"/>
    </source>
</evidence>
<dbReference type="PRINTS" id="PR00449">
    <property type="entry name" value="RASTRNSFRMNG"/>
</dbReference>
<name>A0ABR2JS69_9EUKA</name>
<dbReference type="Gene3D" id="3.40.50.300">
    <property type="entry name" value="P-loop containing nucleotide triphosphate hydrolases"/>
    <property type="match status" value="1"/>
</dbReference>
<protein>
    <submittedName>
        <fullName evidence="4">Uncharacterized protein</fullName>
    </submittedName>
</protein>
<evidence type="ECO:0000256" key="1">
    <source>
        <dbReference type="ARBA" id="ARBA00022741"/>
    </source>
</evidence>
<dbReference type="InterPro" id="IPR001806">
    <property type="entry name" value="Small_GTPase"/>
</dbReference>
<evidence type="ECO:0000256" key="2">
    <source>
        <dbReference type="ARBA" id="ARBA00023134"/>
    </source>
</evidence>
<evidence type="ECO:0000256" key="3">
    <source>
        <dbReference type="SAM" id="MobiDB-lite"/>
    </source>
</evidence>
<proteinExistence type="predicted"/>
<feature type="region of interest" description="Disordered" evidence="3">
    <location>
        <begin position="173"/>
        <end position="199"/>
    </location>
</feature>
<dbReference type="Pfam" id="PF00071">
    <property type="entry name" value="Ras"/>
    <property type="match status" value="1"/>
</dbReference>
<dbReference type="PROSITE" id="PS51421">
    <property type="entry name" value="RAS"/>
    <property type="match status" value="1"/>
</dbReference>
<keyword evidence="1" id="KW-0547">Nucleotide-binding</keyword>
<dbReference type="PANTHER" id="PTHR24070">
    <property type="entry name" value="RAS, DI-RAS, AND RHEB FAMILY MEMBERS OF SMALL GTPASE SUPERFAMILY"/>
    <property type="match status" value="1"/>
</dbReference>
<dbReference type="SMART" id="SM00173">
    <property type="entry name" value="RAS"/>
    <property type="match status" value="1"/>
</dbReference>
<feature type="compositionally biased region" description="Basic residues" evidence="3">
    <location>
        <begin position="182"/>
        <end position="199"/>
    </location>
</feature>
<dbReference type="SUPFAM" id="SSF52540">
    <property type="entry name" value="P-loop containing nucleoside triphosphate hydrolases"/>
    <property type="match status" value="1"/>
</dbReference>
<comment type="caution">
    <text evidence="4">The sequence shown here is derived from an EMBL/GenBank/DDBJ whole genome shotgun (WGS) entry which is preliminary data.</text>
</comment>
<dbReference type="EMBL" id="JAPFFF010000010">
    <property type="protein sequence ID" value="KAK8881271.1"/>
    <property type="molecule type" value="Genomic_DNA"/>
</dbReference>
<keyword evidence="5" id="KW-1185">Reference proteome</keyword>